<organism evidence="2 3">
    <name type="scientific">Lucifera butyrica</name>
    <dbReference type="NCBI Taxonomy" id="1351585"/>
    <lineage>
        <taxon>Bacteria</taxon>
        <taxon>Bacillati</taxon>
        <taxon>Bacillota</taxon>
        <taxon>Negativicutes</taxon>
        <taxon>Veillonellales</taxon>
        <taxon>Veillonellaceae</taxon>
        <taxon>Lucifera</taxon>
    </lineage>
</organism>
<evidence type="ECO:0000313" key="2">
    <source>
        <dbReference type="EMBL" id="VBB06112.1"/>
    </source>
</evidence>
<dbReference type="InterPro" id="IPR036397">
    <property type="entry name" value="RNaseH_sf"/>
</dbReference>
<dbReference type="InterPro" id="IPR001584">
    <property type="entry name" value="Integrase_cat-core"/>
</dbReference>
<evidence type="ECO:0000259" key="1">
    <source>
        <dbReference type="PROSITE" id="PS50994"/>
    </source>
</evidence>
<dbReference type="Proteomes" id="UP000277811">
    <property type="component" value="Unassembled WGS sequence"/>
</dbReference>
<dbReference type="AlphaFoldDB" id="A0A498R765"/>
<dbReference type="SUPFAM" id="SSF53098">
    <property type="entry name" value="Ribonuclease H-like"/>
    <property type="match status" value="1"/>
</dbReference>
<dbReference type="InterPro" id="IPR012337">
    <property type="entry name" value="RNaseH-like_sf"/>
</dbReference>
<dbReference type="NCBIfam" id="NF033594">
    <property type="entry name" value="transpos_ISNCY_2"/>
    <property type="match status" value="1"/>
</dbReference>
<dbReference type="PROSITE" id="PS50994">
    <property type="entry name" value="INTEGRASE"/>
    <property type="match status" value="1"/>
</dbReference>
<dbReference type="GO" id="GO:0015074">
    <property type="term" value="P:DNA integration"/>
    <property type="evidence" value="ECO:0007669"/>
    <property type="project" value="InterPro"/>
</dbReference>
<reference evidence="2 3" key="1">
    <citation type="submission" date="2018-06" db="EMBL/GenBank/DDBJ databases">
        <authorList>
            <person name="Strepis N."/>
        </authorList>
    </citation>
    <scope>NUCLEOTIDE SEQUENCE [LARGE SCALE GENOMIC DNA]</scope>
    <source>
        <strain evidence="2">LUCI</strain>
    </source>
</reference>
<sequence>MQKLVDGDFTLAQAASSLGLSNRQVIRLKKGFIQEGPAVLIHKNTNCKPAHALGDELAAKIISLKQSELYRDANFLHFQELLSRHENITISYSALHSLLTKAKIQSPKKRRRFKPHRRRKRKLQEGLLIQMDATPFEWFGSGDKYALHGAIDDATGKIVGLYLTKNECLMGYWEVTRQIVLNHGIPVSLYTDRHAIFLSTVATRLSVEDQLAGKVINDTQFGRAMNELGITIIPARSPQAKGRVERLWETLQSRLPIEFKLAGISTIDQANEFLLKYIPLFNQMFAVEPVNAVSAFRTVSSKLNIDTVLCVKLTRSVDAGGVFSFYNKHFKVITKPSLPLLPPKAKISVLVSPHIGIAVEWKLQLYPVLPYIKPVKKEPVAPSSKQKSTWRPPDSHYYKYGHTLINKVSFEDTDKDILAMLESIFLCKYA</sequence>
<accession>A0A498R765</accession>
<name>A0A498R765_9FIRM</name>
<evidence type="ECO:0000313" key="3">
    <source>
        <dbReference type="Proteomes" id="UP000277811"/>
    </source>
</evidence>
<dbReference type="GO" id="GO:0003676">
    <property type="term" value="F:nucleic acid binding"/>
    <property type="evidence" value="ECO:0007669"/>
    <property type="project" value="InterPro"/>
</dbReference>
<proteinExistence type="predicted"/>
<protein>
    <submittedName>
        <fullName evidence="2">Integrase catalytic core</fullName>
    </submittedName>
</protein>
<feature type="domain" description="Integrase catalytic" evidence="1">
    <location>
        <begin position="121"/>
        <end position="303"/>
    </location>
</feature>
<dbReference type="EMBL" id="UPPP01000061">
    <property type="protein sequence ID" value="VBB06112.1"/>
    <property type="molecule type" value="Genomic_DNA"/>
</dbReference>
<dbReference type="InterPro" id="IPR047797">
    <property type="entry name" value="ISNCY_transpos"/>
</dbReference>
<gene>
    <name evidence="2" type="ORF">LUCI_1327</name>
</gene>
<dbReference type="Gene3D" id="3.30.420.10">
    <property type="entry name" value="Ribonuclease H-like superfamily/Ribonuclease H"/>
    <property type="match status" value="1"/>
</dbReference>
<keyword evidence="3" id="KW-1185">Reference proteome</keyword>